<protein>
    <recommendedName>
        <fullName evidence="4">F-box domain-containing protein</fullName>
    </recommendedName>
</protein>
<accession>A0AA38PGQ7</accession>
<dbReference type="AlphaFoldDB" id="A0AA38PGQ7"/>
<feature type="compositionally biased region" description="Low complexity" evidence="1">
    <location>
        <begin position="467"/>
        <end position="477"/>
    </location>
</feature>
<evidence type="ECO:0000256" key="1">
    <source>
        <dbReference type="SAM" id="MobiDB-lite"/>
    </source>
</evidence>
<dbReference type="EMBL" id="MU806013">
    <property type="protein sequence ID" value="KAJ3842226.1"/>
    <property type="molecule type" value="Genomic_DNA"/>
</dbReference>
<organism evidence="2 3">
    <name type="scientific">Lentinula raphanica</name>
    <dbReference type="NCBI Taxonomy" id="153919"/>
    <lineage>
        <taxon>Eukaryota</taxon>
        <taxon>Fungi</taxon>
        <taxon>Dikarya</taxon>
        <taxon>Basidiomycota</taxon>
        <taxon>Agaricomycotina</taxon>
        <taxon>Agaricomycetes</taxon>
        <taxon>Agaricomycetidae</taxon>
        <taxon>Agaricales</taxon>
        <taxon>Marasmiineae</taxon>
        <taxon>Omphalotaceae</taxon>
        <taxon>Lentinula</taxon>
    </lineage>
</organism>
<evidence type="ECO:0000313" key="2">
    <source>
        <dbReference type="EMBL" id="KAJ3842226.1"/>
    </source>
</evidence>
<name>A0AA38PGQ7_9AGAR</name>
<comment type="caution">
    <text evidence="2">The sequence shown here is derived from an EMBL/GenBank/DDBJ whole genome shotgun (WGS) entry which is preliminary data.</text>
</comment>
<evidence type="ECO:0000313" key="3">
    <source>
        <dbReference type="Proteomes" id="UP001163846"/>
    </source>
</evidence>
<dbReference type="Proteomes" id="UP001163846">
    <property type="component" value="Unassembled WGS sequence"/>
</dbReference>
<reference evidence="2" key="1">
    <citation type="submission" date="2022-08" db="EMBL/GenBank/DDBJ databases">
        <authorList>
            <consortium name="DOE Joint Genome Institute"/>
            <person name="Min B."/>
            <person name="Riley R."/>
            <person name="Sierra-Patev S."/>
            <person name="Naranjo-Ortiz M."/>
            <person name="Looney B."/>
            <person name="Konkel Z."/>
            <person name="Slot J.C."/>
            <person name="Sakamoto Y."/>
            <person name="Steenwyk J.L."/>
            <person name="Rokas A."/>
            <person name="Carro J."/>
            <person name="Camarero S."/>
            <person name="Ferreira P."/>
            <person name="Molpeceres G."/>
            <person name="Ruiz-Duenas F.J."/>
            <person name="Serrano A."/>
            <person name="Henrissat B."/>
            <person name="Drula E."/>
            <person name="Hughes K.W."/>
            <person name="Mata J.L."/>
            <person name="Ishikawa N.K."/>
            <person name="Vargas-Isla R."/>
            <person name="Ushijima S."/>
            <person name="Smith C.A."/>
            <person name="Ahrendt S."/>
            <person name="Andreopoulos W."/>
            <person name="He G."/>
            <person name="Labutti K."/>
            <person name="Lipzen A."/>
            <person name="Ng V."/>
            <person name="Sandor L."/>
            <person name="Barry K."/>
            <person name="Martinez A.T."/>
            <person name="Xiao Y."/>
            <person name="Gibbons J.G."/>
            <person name="Terashima K."/>
            <person name="Hibbett D.S."/>
            <person name="Grigoriev I.V."/>
        </authorList>
    </citation>
    <scope>NUCLEOTIDE SEQUENCE</scope>
    <source>
        <strain evidence="2">TFB9207</strain>
    </source>
</reference>
<evidence type="ECO:0008006" key="4">
    <source>
        <dbReference type="Google" id="ProtNLM"/>
    </source>
</evidence>
<feature type="region of interest" description="Disordered" evidence="1">
    <location>
        <begin position="442"/>
        <end position="486"/>
    </location>
</feature>
<sequence>MASERESRARRREVLKLVSSERKGSGNLDRSKLSAEVHKSRRNMHHLPYLPWEVLHLIFLRTVSPEWLLISDRRSHSARNMNIRTKIHLVNVCWDWYEAGIKLLYDEIAIFSIGQLCALVSTLRANPSLANRVTSLYLSFYVSTTYFAPVFNRIYTSLPSLCNNLTKLEFSEYFSYPEMMSYHLFPSSFSHSSLTQLVVHYDHCFVSVAKGIHVIAANLVSLSLLARNGDCDYRAVEKPKEPLQFPRLQVLQSFLDTQGLSLITRDWRFPVLHTFIGRPPNTLDHGHRHRSIFQHILDFIRHHGQGLSTLFLHYQGDEHHSKEIAPLWEPELAKLVHLRHLIIPVFFNVSVPQVLWLDCFLVWQDAKRVDSFPLLAAEKRKIQFPDLRGFRCIDPSLLELPLIYILLPPTAGDEYHFAFPGIDIKCGLSSITGTSTAVREIDSDEEEDFDLSSGSGSDCQDYETSTDYESSSSSDDSACTSEHSQEFQFLEQEPGGFAEETWEADEEACLDSWRNDRFAS</sequence>
<gene>
    <name evidence="2" type="ORF">F5878DRAFT_608338</name>
</gene>
<keyword evidence="3" id="KW-1185">Reference proteome</keyword>
<proteinExistence type="predicted"/>